<comment type="caution">
    <text evidence="2">The sequence shown here is derived from an EMBL/GenBank/DDBJ whole genome shotgun (WGS) entry which is preliminary data.</text>
</comment>
<dbReference type="EMBL" id="PYDT01000001">
    <property type="protein sequence ID" value="THU74690.1"/>
    <property type="molecule type" value="Genomic_DNA"/>
</dbReference>
<organism evidence="2 3">
    <name type="scientific">Musa balbisiana</name>
    <name type="common">Banana</name>
    <dbReference type="NCBI Taxonomy" id="52838"/>
    <lineage>
        <taxon>Eukaryota</taxon>
        <taxon>Viridiplantae</taxon>
        <taxon>Streptophyta</taxon>
        <taxon>Embryophyta</taxon>
        <taxon>Tracheophyta</taxon>
        <taxon>Spermatophyta</taxon>
        <taxon>Magnoliopsida</taxon>
        <taxon>Liliopsida</taxon>
        <taxon>Zingiberales</taxon>
        <taxon>Musaceae</taxon>
        <taxon>Musa</taxon>
    </lineage>
</organism>
<feature type="compositionally biased region" description="Basic and acidic residues" evidence="1">
    <location>
        <begin position="104"/>
        <end position="115"/>
    </location>
</feature>
<accession>A0A4S8KH49</accession>
<proteinExistence type="predicted"/>
<feature type="region of interest" description="Disordered" evidence="1">
    <location>
        <begin position="104"/>
        <end position="124"/>
    </location>
</feature>
<evidence type="ECO:0000313" key="3">
    <source>
        <dbReference type="Proteomes" id="UP000317650"/>
    </source>
</evidence>
<evidence type="ECO:0000313" key="2">
    <source>
        <dbReference type="EMBL" id="THU74690.1"/>
    </source>
</evidence>
<evidence type="ECO:0000256" key="1">
    <source>
        <dbReference type="SAM" id="MobiDB-lite"/>
    </source>
</evidence>
<protein>
    <submittedName>
        <fullName evidence="2">Uncharacterized protein</fullName>
    </submittedName>
</protein>
<sequence>MRSGSNLARPPLTFSMNWAMACACRQITPSLAYPLSRVLRLRRDQSEARHLPRAADHGVVVGVYDADAEARDAQVLGEAVGDVNQIPVAVGIVLDHLGDAHVTRLVEDGSGERPRRTPSASFSR</sequence>
<dbReference type="AlphaFoldDB" id="A0A4S8KH49"/>
<gene>
    <name evidence="2" type="ORF">C4D60_Mb04t36050</name>
</gene>
<name>A0A4S8KH49_MUSBA</name>
<dbReference type="Proteomes" id="UP000317650">
    <property type="component" value="Chromosome 4"/>
</dbReference>
<reference evidence="2 3" key="1">
    <citation type="journal article" date="2019" name="Nat. Plants">
        <title>Genome sequencing of Musa balbisiana reveals subgenome evolution and function divergence in polyploid bananas.</title>
        <authorList>
            <person name="Yao X."/>
        </authorList>
    </citation>
    <scope>NUCLEOTIDE SEQUENCE [LARGE SCALE GENOMIC DNA]</scope>
    <source>
        <strain evidence="3">cv. DH-PKW</strain>
        <tissue evidence="2">Leaves</tissue>
    </source>
</reference>
<dbReference type="PROSITE" id="PS51257">
    <property type="entry name" value="PROKAR_LIPOPROTEIN"/>
    <property type="match status" value="1"/>
</dbReference>
<keyword evidence="3" id="KW-1185">Reference proteome</keyword>